<organism evidence="2 3">
    <name type="scientific">Amycolatopsis marina</name>
    <dbReference type="NCBI Taxonomy" id="490629"/>
    <lineage>
        <taxon>Bacteria</taxon>
        <taxon>Bacillati</taxon>
        <taxon>Actinomycetota</taxon>
        <taxon>Actinomycetes</taxon>
        <taxon>Pseudonocardiales</taxon>
        <taxon>Pseudonocardiaceae</taxon>
        <taxon>Amycolatopsis</taxon>
    </lineage>
</organism>
<evidence type="ECO:0000256" key="1">
    <source>
        <dbReference type="SAM" id="SignalP"/>
    </source>
</evidence>
<evidence type="ECO:0000313" key="2">
    <source>
        <dbReference type="EMBL" id="SFB62631.1"/>
    </source>
</evidence>
<sequence>MLLRRSVAVMVASGAAVLALAGPASASPAHGAGADVDRGMSTICKMMMQDRPGMEHVREAMMRNPAMQRMCEMMMRQNPAMAEKCKSMMDGSSSQA</sequence>
<dbReference type="Proteomes" id="UP000243799">
    <property type="component" value="Unassembled WGS sequence"/>
</dbReference>
<keyword evidence="3" id="KW-1185">Reference proteome</keyword>
<dbReference type="AlphaFoldDB" id="A0A1I1CIX9"/>
<dbReference type="EMBL" id="FOKG01000031">
    <property type="protein sequence ID" value="SFB62631.1"/>
    <property type="molecule type" value="Genomic_DNA"/>
</dbReference>
<evidence type="ECO:0000313" key="3">
    <source>
        <dbReference type="Proteomes" id="UP000243799"/>
    </source>
</evidence>
<name>A0A1I1CIX9_9PSEU</name>
<gene>
    <name evidence="2" type="ORF">SAMN05216266_13126</name>
</gene>
<feature type="signal peptide" evidence="1">
    <location>
        <begin position="1"/>
        <end position="26"/>
    </location>
</feature>
<keyword evidence="1" id="KW-0732">Signal</keyword>
<proteinExistence type="predicted"/>
<feature type="chain" id="PRO_5017351648" evidence="1">
    <location>
        <begin position="27"/>
        <end position="96"/>
    </location>
</feature>
<accession>A0A1I1CIX9</accession>
<protein>
    <submittedName>
        <fullName evidence="2">Uncharacterized protein</fullName>
    </submittedName>
</protein>
<reference evidence="3" key="1">
    <citation type="submission" date="2016-10" db="EMBL/GenBank/DDBJ databases">
        <authorList>
            <person name="Varghese N."/>
            <person name="Submissions S."/>
        </authorList>
    </citation>
    <scope>NUCLEOTIDE SEQUENCE [LARGE SCALE GENOMIC DNA]</scope>
    <source>
        <strain evidence="3">CGMCC 4.3568</strain>
    </source>
</reference>